<sequence>MPSGGYKASDLPPLVTDKPPNVLIVGAGLAGLVLGIYLEEAGIPYQIFERAAEIKPLGAIMCLTSNILPALEQIRVYEDLLKFSKPCRRSTFYTGDLKLIGSSALKDEEITGYDRLLFARPELYDLLFSRIPSHKIHMSKKVLSFQQNHEGVMLRFSDNTTLHGDILVGADGAHSSVRQHLYKTMGQQGLLPKADNKNMNKGYISLLGTTGPLDPVKYPTLSDPACESNFMIGDGSTPYTWVTFTVPGNRICWNVIVQLALAGVEDDQFKTSDWVPQQNKKMLDSIRHFKTPYGIMGDLFDESPIEGISKVYYEDMLFETWNHGRTVLIGDAAHKLLPSTGQGAVNAMQDAVILANCLYDIKPTSFENIKFALQEYRDQRFDLVKAQYSSSQFMAKLQYGHTFFERILRHCIFNWLPKTMQMWQLAKESAYRPQANFMPEAPRRGSIPITKQKPSRRIQEEQAKKAAATAAAAI</sequence>
<organism evidence="7 8">
    <name type="scientific">Linnemannia schmuckeri</name>
    <dbReference type="NCBI Taxonomy" id="64567"/>
    <lineage>
        <taxon>Eukaryota</taxon>
        <taxon>Fungi</taxon>
        <taxon>Fungi incertae sedis</taxon>
        <taxon>Mucoromycota</taxon>
        <taxon>Mortierellomycotina</taxon>
        <taxon>Mortierellomycetes</taxon>
        <taxon>Mortierellales</taxon>
        <taxon>Mortierellaceae</taxon>
        <taxon>Linnemannia</taxon>
    </lineage>
</organism>
<evidence type="ECO:0000256" key="5">
    <source>
        <dbReference type="SAM" id="MobiDB-lite"/>
    </source>
</evidence>
<reference evidence="7" key="1">
    <citation type="journal article" date="2020" name="Fungal Divers.">
        <title>Resolving the Mortierellaceae phylogeny through synthesis of multi-gene phylogenetics and phylogenomics.</title>
        <authorList>
            <person name="Vandepol N."/>
            <person name="Liber J."/>
            <person name="Desiro A."/>
            <person name="Na H."/>
            <person name="Kennedy M."/>
            <person name="Barry K."/>
            <person name="Grigoriev I.V."/>
            <person name="Miller A.N."/>
            <person name="O'Donnell K."/>
            <person name="Stajich J.E."/>
            <person name="Bonito G."/>
        </authorList>
    </citation>
    <scope>NUCLEOTIDE SEQUENCE</scope>
    <source>
        <strain evidence="7">NRRL 6426</strain>
    </source>
</reference>
<dbReference type="InterPro" id="IPR036188">
    <property type="entry name" value="FAD/NAD-bd_sf"/>
</dbReference>
<feature type="domain" description="FAD-binding" evidence="6">
    <location>
        <begin position="302"/>
        <end position="358"/>
    </location>
</feature>
<dbReference type="AlphaFoldDB" id="A0A9P5S9E1"/>
<feature type="region of interest" description="Disordered" evidence="5">
    <location>
        <begin position="439"/>
        <end position="474"/>
    </location>
</feature>
<dbReference type="EMBL" id="JAAAUQ010000022">
    <property type="protein sequence ID" value="KAF9156508.1"/>
    <property type="molecule type" value="Genomic_DNA"/>
</dbReference>
<dbReference type="GO" id="GO:0004497">
    <property type="term" value="F:monooxygenase activity"/>
    <property type="evidence" value="ECO:0007669"/>
    <property type="project" value="InterPro"/>
</dbReference>
<gene>
    <name evidence="7" type="ORF">BG015_004720</name>
</gene>
<dbReference type="InterPro" id="IPR050562">
    <property type="entry name" value="FAD_mOase_fung"/>
</dbReference>
<evidence type="ECO:0000256" key="3">
    <source>
        <dbReference type="ARBA" id="ARBA00022827"/>
    </source>
</evidence>
<name>A0A9P5S9E1_9FUNG</name>
<accession>A0A9P5S9E1</accession>
<dbReference type="GO" id="GO:0071949">
    <property type="term" value="F:FAD binding"/>
    <property type="evidence" value="ECO:0007669"/>
    <property type="project" value="InterPro"/>
</dbReference>
<dbReference type="Pfam" id="PF01494">
    <property type="entry name" value="FAD_binding_3"/>
    <property type="match status" value="2"/>
</dbReference>
<protein>
    <recommendedName>
        <fullName evidence="6">FAD-binding domain-containing protein</fullName>
    </recommendedName>
</protein>
<keyword evidence="3" id="KW-0274">FAD</keyword>
<comment type="similarity">
    <text evidence="1">Belongs to the paxM FAD-dependent monooxygenase family.</text>
</comment>
<dbReference type="PRINTS" id="PR00420">
    <property type="entry name" value="RNGMNOXGNASE"/>
</dbReference>
<dbReference type="PANTHER" id="PTHR47356:SF2">
    <property type="entry name" value="FAD-BINDING DOMAIN-CONTAINING PROTEIN-RELATED"/>
    <property type="match status" value="1"/>
</dbReference>
<dbReference type="SUPFAM" id="SSF51905">
    <property type="entry name" value="FAD/NAD(P)-binding domain"/>
    <property type="match status" value="1"/>
</dbReference>
<dbReference type="InterPro" id="IPR002938">
    <property type="entry name" value="FAD-bd"/>
</dbReference>
<comment type="caution">
    <text evidence="7">The sequence shown here is derived from an EMBL/GenBank/DDBJ whole genome shotgun (WGS) entry which is preliminary data.</text>
</comment>
<evidence type="ECO:0000313" key="7">
    <source>
        <dbReference type="EMBL" id="KAF9156508.1"/>
    </source>
</evidence>
<evidence type="ECO:0000256" key="2">
    <source>
        <dbReference type="ARBA" id="ARBA00022630"/>
    </source>
</evidence>
<proteinExistence type="inferred from homology"/>
<keyword evidence="8" id="KW-1185">Reference proteome</keyword>
<evidence type="ECO:0000313" key="8">
    <source>
        <dbReference type="Proteomes" id="UP000748756"/>
    </source>
</evidence>
<evidence type="ECO:0000259" key="6">
    <source>
        <dbReference type="Pfam" id="PF01494"/>
    </source>
</evidence>
<feature type="compositionally biased region" description="Low complexity" evidence="5">
    <location>
        <begin position="465"/>
        <end position="474"/>
    </location>
</feature>
<dbReference type="OrthoDB" id="655030at2759"/>
<dbReference type="Proteomes" id="UP000748756">
    <property type="component" value="Unassembled WGS sequence"/>
</dbReference>
<dbReference type="Gene3D" id="3.50.50.60">
    <property type="entry name" value="FAD/NAD(P)-binding domain"/>
    <property type="match status" value="1"/>
</dbReference>
<evidence type="ECO:0000256" key="4">
    <source>
        <dbReference type="ARBA" id="ARBA00023002"/>
    </source>
</evidence>
<feature type="domain" description="FAD-binding" evidence="6">
    <location>
        <begin position="21"/>
        <end position="184"/>
    </location>
</feature>
<evidence type="ECO:0000256" key="1">
    <source>
        <dbReference type="ARBA" id="ARBA00007992"/>
    </source>
</evidence>
<keyword evidence="2" id="KW-0285">Flavoprotein</keyword>
<keyword evidence="4" id="KW-0560">Oxidoreductase</keyword>
<dbReference type="PANTHER" id="PTHR47356">
    <property type="entry name" value="FAD-DEPENDENT MONOOXYGENASE ASQG-RELATED"/>
    <property type="match status" value="1"/>
</dbReference>